<evidence type="ECO:0000313" key="3">
    <source>
        <dbReference type="Proteomes" id="UP001485043"/>
    </source>
</evidence>
<dbReference type="Proteomes" id="UP001485043">
    <property type="component" value="Unassembled WGS sequence"/>
</dbReference>
<feature type="compositionally biased region" description="Polar residues" evidence="1">
    <location>
        <begin position="116"/>
        <end position="128"/>
    </location>
</feature>
<evidence type="ECO:0000256" key="1">
    <source>
        <dbReference type="SAM" id="MobiDB-lite"/>
    </source>
</evidence>
<accession>A0AAW1SR45</accession>
<protein>
    <submittedName>
        <fullName evidence="2">Uncharacterized protein</fullName>
    </submittedName>
</protein>
<feature type="region of interest" description="Disordered" evidence="1">
    <location>
        <begin position="107"/>
        <end position="134"/>
    </location>
</feature>
<sequence length="134" mass="14188">MACQHRALLACQCLCETGIQMHREGYRLEDVQLIVAAAGLASGNKLLTALEQEVLLSWVAVVFLSLQEAGVPCDLKEHSGRDNRPSTSAETSRMVQGIAGALDAPDTGNVFPGGIQLSQAPGPAQQSADRAFIE</sequence>
<name>A0AAW1SR45_9CHLO</name>
<dbReference type="EMBL" id="JALJOV010001231">
    <property type="protein sequence ID" value="KAK9851676.1"/>
    <property type="molecule type" value="Genomic_DNA"/>
</dbReference>
<reference evidence="2 3" key="1">
    <citation type="journal article" date="2024" name="Nat. Commun.">
        <title>Phylogenomics reveals the evolutionary origins of lichenization in chlorophyte algae.</title>
        <authorList>
            <person name="Puginier C."/>
            <person name="Libourel C."/>
            <person name="Otte J."/>
            <person name="Skaloud P."/>
            <person name="Haon M."/>
            <person name="Grisel S."/>
            <person name="Petersen M."/>
            <person name="Berrin J.G."/>
            <person name="Delaux P.M."/>
            <person name="Dal Grande F."/>
            <person name="Keller J."/>
        </authorList>
    </citation>
    <scope>NUCLEOTIDE SEQUENCE [LARGE SCALE GENOMIC DNA]</scope>
    <source>
        <strain evidence="2 3">SAG 2523</strain>
    </source>
</reference>
<comment type="caution">
    <text evidence="2">The sequence shown here is derived from an EMBL/GenBank/DDBJ whole genome shotgun (WGS) entry which is preliminary data.</text>
</comment>
<gene>
    <name evidence="2" type="ORF">WJX84_011863</name>
</gene>
<organism evidence="2 3">
    <name type="scientific">Apatococcus fuscideae</name>
    <dbReference type="NCBI Taxonomy" id="2026836"/>
    <lineage>
        <taxon>Eukaryota</taxon>
        <taxon>Viridiplantae</taxon>
        <taxon>Chlorophyta</taxon>
        <taxon>core chlorophytes</taxon>
        <taxon>Trebouxiophyceae</taxon>
        <taxon>Chlorellales</taxon>
        <taxon>Chlorellaceae</taxon>
        <taxon>Apatococcus</taxon>
    </lineage>
</organism>
<dbReference type="AlphaFoldDB" id="A0AAW1SR45"/>
<proteinExistence type="predicted"/>
<evidence type="ECO:0000313" key="2">
    <source>
        <dbReference type="EMBL" id="KAK9851676.1"/>
    </source>
</evidence>
<keyword evidence="3" id="KW-1185">Reference proteome</keyword>